<name>A0ABV7WBD7_9MICO</name>
<dbReference type="Pfam" id="PF10724">
    <property type="entry name" value="DUF2516"/>
    <property type="match status" value="1"/>
</dbReference>
<dbReference type="InterPro" id="IPR019662">
    <property type="entry name" value="DUF2516"/>
</dbReference>
<accession>A0ABV7WBD7</accession>
<evidence type="ECO:0000313" key="2">
    <source>
        <dbReference type="EMBL" id="MFC3687131.1"/>
    </source>
</evidence>
<keyword evidence="1" id="KW-0472">Membrane</keyword>
<comment type="caution">
    <text evidence="2">The sequence shown here is derived from an EMBL/GenBank/DDBJ whole genome shotgun (WGS) entry which is preliminary data.</text>
</comment>
<feature type="transmembrane region" description="Helical" evidence="1">
    <location>
        <begin position="70"/>
        <end position="89"/>
    </location>
</feature>
<dbReference type="RefSeq" id="WP_340295908.1">
    <property type="nucleotide sequence ID" value="NZ_JBBEOI010000342.1"/>
</dbReference>
<protein>
    <submittedName>
        <fullName evidence="2">DUF2516 family protein</fullName>
    </submittedName>
</protein>
<dbReference type="EMBL" id="JBHRWW010000001">
    <property type="protein sequence ID" value="MFC3687131.1"/>
    <property type="molecule type" value="Genomic_DNA"/>
</dbReference>
<sequence>MPIFSSAQAVVVFVLAVAALGLTAFAFVDALRRPAAAFEYASKRTKVFWAVLLGVALALAFVSVPDPRSGALPGILGILSVVAAGVYMADVRPAVRTYRGRGPRGY</sequence>
<proteinExistence type="predicted"/>
<gene>
    <name evidence="2" type="ORF">ACFOLH_02110</name>
</gene>
<dbReference type="Proteomes" id="UP001595685">
    <property type="component" value="Unassembled WGS sequence"/>
</dbReference>
<organism evidence="2 3">
    <name type="scientific">Aquipuribacter hungaricus</name>
    <dbReference type="NCBI Taxonomy" id="545624"/>
    <lineage>
        <taxon>Bacteria</taxon>
        <taxon>Bacillati</taxon>
        <taxon>Actinomycetota</taxon>
        <taxon>Actinomycetes</taxon>
        <taxon>Micrococcales</taxon>
        <taxon>Intrasporangiaceae</taxon>
        <taxon>Aquipuribacter</taxon>
    </lineage>
</organism>
<keyword evidence="3" id="KW-1185">Reference proteome</keyword>
<keyword evidence="1" id="KW-0812">Transmembrane</keyword>
<keyword evidence="1" id="KW-1133">Transmembrane helix</keyword>
<evidence type="ECO:0000256" key="1">
    <source>
        <dbReference type="SAM" id="Phobius"/>
    </source>
</evidence>
<feature type="transmembrane region" description="Helical" evidence="1">
    <location>
        <begin position="47"/>
        <end position="64"/>
    </location>
</feature>
<evidence type="ECO:0000313" key="3">
    <source>
        <dbReference type="Proteomes" id="UP001595685"/>
    </source>
</evidence>
<reference evidence="3" key="1">
    <citation type="journal article" date="2019" name="Int. J. Syst. Evol. Microbiol.">
        <title>The Global Catalogue of Microorganisms (GCM) 10K type strain sequencing project: providing services to taxonomists for standard genome sequencing and annotation.</title>
        <authorList>
            <consortium name="The Broad Institute Genomics Platform"/>
            <consortium name="The Broad Institute Genome Sequencing Center for Infectious Disease"/>
            <person name="Wu L."/>
            <person name="Ma J."/>
        </authorList>
    </citation>
    <scope>NUCLEOTIDE SEQUENCE [LARGE SCALE GENOMIC DNA]</scope>
    <source>
        <strain evidence="3">NCAIM B.02333</strain>
    </source>
</reference>
<feature type="transmembrane region" description="Helical" evidence="1">
    <location>
        <begin position="6"/>
        <end position="27"/>
    </location>
</feature>